<proteinExistence type="predicted"/>
<dbReference type="AlphaFoldDB" id="A0A811RJY6"/>
<protein>
    <submittedName>
        <fullName evidence="1">Uncharacterized protein</fullName>
    </submittedName>
</protein>
<organism evidence="1 2">
    <name type="scientific">Miscanthus lutarioriparius</name>
    <dbReference type="NCBI Taxonomy" id="422564"/>
    <lineage>
        <taxon>Eukaryota</taxon>
        <taxon>Viridiplantae</taxon>
        <taxon>Streptophyta</taxon>
        <taxon>Embryophyta</taxon>
        <taxon>Tracheophyta</taxon>
        <taxon>Spermatophyta</taxon>
        <taxon>Magnoliopsida</taxon>
        <taxon>Liliopsida</taxon>
        <taxon>Poales</taxon>
        <taxon>Poaceae</taxon>
        <taxon>PACMAD clade</taxon>
        <taxon>Panicoideae</taxon>
        <taxon>Andropogonodae</taxon>
        <taxon>Andropogoneae</taxon>
        <taxon>Saccharinae</taxon>
        <taxon>Miscanthus</taxon>
    </lineage>
</organism>
<name>A0A811RJY6_9POAL</name>
<evidence type="ECO:0000313" key="2">
    <source>
        <dbReference type="Proteomes" id="UP000604825"/>
    </source>
</evidence>
<reference evidence="1" key="1">
    <citation type="submission" date="2020-10" db="EMBL/GenBank/DDBJ databases">
        <authorList>
            <person name="Han B."/>
            <person name="Lu T."/>
            <person name="Zhao Q."/>
            <person name="Huang X."/>
            <person name="Zhao Y."/>
        </authorList>
    </citation>
    <scope>NUCLEOTIDE SEQUENCE</scope>
</reference>
<comment type="caution">
    <text evidence="1">The sequence shown here is derived from an EMBL/GenBank/DDBJ whole genome shotgun (WGS) entry which is preliminary data.</text>
</comment>
<keyword evidence="2" id="KW-1185">Reference proteome</keyword>
<dbReference type="Proteomes" id="UP000604825">
    <property type="component" value="Unassembled WGS sequence"/>
</dbReference>
<dbReference type="EMBL" id="CAJGYO010000015">
    <property type="protein sequence ID" value="CAD6270323.1"/>
    <property type="molecule type" value="Genomic_DNA"/>
</dbReference>
<accession>A0A811RJY6</accession>
<evidence type="ECO:0000313" key="1">
    <source>
        <dbReference type="EMBL" id="CAD6270323.1"/>
    </source>
</evidence>
<gene>
    <name evidence="1" type="ORF">NCGR_LOCUS53615</name>
</gene>
<sequence>MGVRGYGVGHADDGCAKGIEGHSTKTSCYRRWSRAAYQTVTFAPGTPQWSYSMVELVEQSRKNWSRAIPNRPKKRRVELQQQSQTIPSTQCTNNKEVGILAGKVILTFNELLSKYVDYCIYHFLGL</sequence>